<protein>
    <submittedName>
        <fullName evidence="1">Uncharacterized protein</fullName>
    </submittedName>
</protein>
<accession>A0A7C6EB00</accession>
<sequence>MRQKHWLILLLLISVCVLGTNFAIASSIKNRKPCLCDVKLTPYKGKYPDYYIAYAKYSDPDGDIPSKIVVYVDNTCYPLGLVKIIKKPYPGVESFEAFYQAAIALPPGEHRYYFYTEDGRGKSDRNPRYGVVKSPFVGVRRLYNRAPVLKEGGALRQQGTDRDHYVYSVWYYDPEYYEDPSRPPKEVCVFVDGIKIPMKLHKGTANNGLYLVDYAFPEDKLRAYQYENEEKDTKRHAFFFRAVDADGFCTYLPEDGYIQGPEVSLDENHPPRLLDPRIEPPLGTENMTYTYYVTYEDQDNDPPAYINCVINGKNHRMKLLTGLKHKGIYYCKTNHFYGTQHTYYFYAADGRKGETRLPEVGKYFGPAVVK</sequence>
<comment type="caution">
    <text evidence="1">The sequence shown here is derived from an EMBL/GenBank/DDBJ whole genome shotgun (WGS) entry which is preliminary data.</text>
</comment>
<dbReference type="EMBL" id="DTLI01000167">
    <property type="protein sequence ID" value="HHS52594.1"/>
    <property type="molecule type" value="Genomic_DNA"/>
</dbReference>
<dbReference type="AlphaFoldDB" id="A0A7C6EB00"/>
<evidence type="ECO:0000313" key="1">
    <source>
        <dbReference type="EMBL" id="HHS52594.1"/>
    </source>
</evidence>
<organism evidence="1">
    <name type="scientific">candidate division WOR-3 bacterium</name>
    <dbReference type="NCBI Taxonomy" id="2052148"/>
    <lineage>
        <taxon>Bacteria</taxon>
        <taxon>Bacteria division WOR-3</taxon>
    </lineage>
</organism>
<gene>
    <name evidence="1" type="ORF">ENW73_06995</name>
</gene>
<name>A0A7C6EB00_UNCW3</name>
<proteinExistence type="predicted"/>
<reference evidence="1" key="1">
    <citation type="journal article" date="2020" name="mSystems">
        <title>Genome- and Community-Level Interaction Insights into Carbon Utilization and Element Cycling Functions of Hydrothermarchaeota in Hydrothermal Sediment.</title>
        <authorList>
            <person name="Zhou Z."/>
            <person name="Liu Y."/>
            <person name="Xu W."/>
            <person name="Pan J."/>
            <person name="Luo Z.H."/>
            <person name="Li M."/>
        </authorList>
    </citation>
    <scope>NUCLEOTIDE SEQUENCE [LARGE SCALE GENOMIC DNA]</scope>
    <source>
        <strain evidence="1">SpSt-876</strain>
    </source>
</reference>